<dbReference type="EMBL" id="FQYW01000008">
    <property type="protein sequence ID" value="SHI60684.1"/>
    <property type="molecule type" value="Genomic_DNA"/>
</dbReference>
<dbReference type="PANTHER" id="PTHR44591">
    <property type="entry name" value="STRESS RESPONSE REGULATOR PROTEIN 1"/>
    <property type="match status" value="1"/>
</dbReference>
<feature type="modified residue" description="4-aspartylphosphate" evidence="2">
    <location>
        <position position="188"/>
    </location>
</feature>
<dbReference type="CDD" id="cd00156">
    <property type="entry name" value="REC"/>
    <property type="match status" value="1"/>
</dbReference>
<accession>A0A1M6CIW2</accession>
<dbReference type="Pfam" id="PF00072">
    <property type="entry name" value="Response_reg"/>
    <property type="match status" value="1"/>
</dbReference>
<gene>
    <name evidence="4" type="ORF">SAMN02745671_01123</name>
</gene>
<dbReference type="Gene3D" id="3.40.50.2300">
    <property type="match status" value="1"/>
</dbReference>
<dbReference type="PROSITE" id="PS50110">
    <property type="entry name" value="RESPONSE_REGULATORY"/>
    <property type="match status" value="1"/>
</dbReference>
<feature type="domain" description="Response regulatory" evidence="3">
    <location>
        <begin position="140"/>
        <end position="255"/>
    </location>
</feature>
<dbReference type="InterPro" id="IPR001789">
    <property type="entry name" value="Sig_transdc_resp-reg_receiver"/>
</dbReference>
<dbReference type="AlphaFoldDB" id="A0A1M6CIW2"/>
<dbReference type="InterPro" id="IPR050595">
    <property type="entry name" value="Bact_response_regulator"/>
</dbReference>
<evidence type="ECO:0000256" key="1">
    <source>
        <dbReference type="ARBA" id="ARBA00022553"/>
    </source>
</evidence>
<evidence type="ECO:0000259" key="3">
    <source>
        <dbReference type="PROSITE" id="PS50110"/>
    </source>
</evidence>
<dbReference type="SMART" id="SM00448">
    <property type="entry name" value="REC"/>
    <property type="match status" value="1"/>
</dbReference>
<organism evidence="4 5">
    <name type="scientific">Anaerovibrio lipolyticus DSM 3074</name>
    <dbReference type="NCBI Taxonomy" id="1120997"/>
    <lineage>
        <taxon>Bacteria</taxon>
        <taxon>Bacillati</taxon>
        <taxon>Bacillota</taxon>
        <taxon>Negativicutes</taxon>
        <taxon>Selenomonadales</taxon>
        <taxon>Selenomonadaceae</taxon>
        <taxon>Anaerovibrio</taxon>
    </lineage>
</organism>
<dbReference type="InterPro" id="IPR011006">
    <property type="entry name" value="CheY-like_superfamily"/>
</dbReference>
<evidence type="ECO:0000256" key="2">
    <source>
        <dbReference type="PROSITE-ProRule" id="PRU00169"/>
    </source>
</evidence>
<sequence>MMKKVQPAVKKEIVLFDFGQTITVQAIIQGLENMGYTVNSAVAGSWNMYQYINDSSVFVLHLGEGVLFSERKQEELVNIIKNLRAKRRKIIIVGEVSFHHDVVEFLPELGFYPWFDKPVNMDKFEKVVDAFEEQKNVKEKILVVDDDPAFCKMIRSHLMGIFQVSVVTSGKQAITFLQQNKVDLVLLDYNMPEMPGPEVLKALRSNEETKKIPVAFLTGIDNKESINQVLALKPQGYILKSATKEALVNKIDDVLRANPSQA</sequence>
<dbReference type="SUPFAM" id="SSF52172">
    <property type="entry name" value="CheY-like"/>
    <property type="match status" value="1"/>
</dbReference>
<dbReference type="PANTHER" id="PTHR44591:SF23">
    <property type="entry name" value="CHEY SUBFAMILY"/>
    <property type="match status" value="1"/>
</dbReference>
<protein>
    <submittedName>
        <fullName evidence="4">Response regulator receiver domain-containing protein</fullName>
    </submittedName>
</protein>
<name>A0A1M6CIW2_9FIRM</name>
<evidence type="ECO:0000313" key="5">
    <source>
        <dbReference type="Proteomes" id="UP000191240"/>
    </source>
</evidence>
<dbReference type="Proteomes" id="UP000191240">
    <property type="component" value="Unassembled WGS sequence"/>
</dbReference>
<dbReference type="GO" id="GO:0000160">
    <property type="term" value="P:phosphorelay signal transduction system"/>
    <property type="evidence" value="ECO:0007669"/>
    <property type="project" value="InterPro"/>
</dbReference>
<dbReference type="OrthoDB" id="9759232at2"/>
<reference evidence="4 5" key="1">
    <citation type="submission" date="2016-11" db="EMBL/GenBank/DDBJ databases">
        <authorList>
            <person name="Jaros S."/>
            <person name="Januszkiewicz K."/>
            <person name="Wedrychowicz H."/>
        </authorList>
    </citation>
    <scope>NUCLEOTIDE SEQUENCE [LARGE SCALE GENOMIC DNA]</scope>
    <source>
        <strain evidence="4 5">DSM 3074</strain>
    </source>
</reference>
<proteinExistence type="predicted"/>
<keyword evidence="1 2" id="KW-0597">Phosphoprotein</keyword>
<evidence type="ECO:0000313" key="4">
    <source>
        <dbReference type="EMBL" id="SHI60684.1"/>
    </source>
</evidence>
<dbReference type="RefSeq" id="WP_159446707.1">
    <property type="nucleotide sequence ID" value="NZ_FQYW01000008.1"/>
</dbReference>